<dbReference type="VEuPathDB" id="FungiDB:AB675_2100"/>
<dbReference type="STRING" id="1664694.A0A0N1HE61"/>
<dbReference type="GeneID" id="28733925"/>
<reference evidence="3 4" key="1">
    <citation type="submission" date="2015-06" db="EMBL/GenBank/DDBJ databases">
        <title>Draft genome of the ant-associated black yeast Phialophora attae CBS 131958.</title>
        <authorList>
            <person name="Moreno L.F."/>
            <person name="Stielow B.J."/>
            <person name="de Hoog S."/>
            <person name="Vicente V.A."/>
            <person name="Weiss V.A."/>
            <person name="de Vries M."/>
            <person name="Cruz L.M."/>
            <person name="Souza E.M."/>
        </authorList>
    </citation>
    <scope>NUCLEOTIDE SEQUENCE [LARGE SCALE GENOMIC DNA]</scope>
    <source>
        <strain evidence="3 4">CBS 131958</strain>
    </source>
</reference>
<accession>A0A0N1HE61</accession>
<dbReference type="OrthoDB" id="1746530at2759"/>
<feature type="compositionally biased region" description="Acidic residues" evidence="2">
    <location>
        <begin position="106"/>
        <end position="127"/>
    </location>
</feature>
<gene>
    <name evidence="3" type="ORF">AB675_2100</name>
</gene>
<dbReference type="Proteomes" id="UP000038010">
    <property type="component" value="Unassembled WGS sequence"/>
</dbReference>
<evidence type="ECO:0000313" key="3">
    <source>
        <dbReference type="EMBL" id="KPI42990.1"/>
    </source>
</evidence>
<organism evidence="3 4">
    <name type="scientific">Cyphellophora attinorum</name>
    <dbReference type="NCBI Taxonomy" id="1664694"/>
    <lineage>
        <taxon>Eukaryota</taxon>
        <taxon>Fungi</taxon>
        <taxon>Dikarya</taxon>
        <taxon>Ascomycota</taxon>
        <taxon>Pezizomycotina</taxon>
        <taxon>Eurotiomycetes</taxon>
        <taxon>Chaetothyriomycetidae</taxon>
        <taxon>Chaetothyriales</taxon>
        <taxon>Cyphellophoraceae</taxon>
        <taxon>Cyphellophora</taxon>
    </lineage>
</organism>
<keyword evidence="1" id="KW-0804">Transcription</keyword>
<protein>
    <recommendedName>
        <fullName evidence="5">DNA-directed RNA polymerase III subunit RPC9</fullName>
    </recommendedName>
</protein>
<dbReference type="GO" id="GO:0000166">
    <property type="term" value="F:nucleotide binding"/>
    <property type="evidence" value="ECO:0007669"/>
    <property type="project" value="InterPro"/>
</dbReference>
<dbReference type="Gene3D" id="1.20.1250.40">
    <property type="match status" value="1"/>
</dbReference>
<evidence type="ECO:0000256" key="1">
    <source>
        <dbReference type="ARBA" id="ARBA00022478"/>
    </source>
</evidence>
<dbReference type="EMBL" id="LFJN01000006">
    <property type="protein sequence ID" value="KPI42990.1"/>
    <property type="molecule type" value="Genomic_DNA"/>
</dbReference>
<dbReference type="SUPFAM" id="SSF47819">
    <property type="entry name" value="HRDC-like"/>
    <property type="match status" value="1"/>
</dbReference>
<dbReference type="InterPro" id="IPR010997">
    <property type="entry name" value="HRDC-like_sf"/>
</dbReference>
<dbReference type="GO" id="GO:0005666">
    <property type="term" value="C:RNA polymerase III complex"/>
    <property type="evidence" value="ECO:0007669"/>
    <property type="project" value="InterPro"/>
</dbReference>
<dbReference type="PANTHER" id="PTHR15561:SF0">
    <property type="entry name" value="DNA-DIRECTED RNA POLYMERASE III SUBUNIT RPC9"/>
    <property type="match status" value="1"/>
</dbReference>
<sequence length="211" mass="23382">MKVVDPQSALITNIEVYDFLKSHTPRKETKKIGAYETIDLKGYREVRQDVLRYVEKTTPSLATAPPPEQYIKDTVKRLRSYGLTKPEVYTIINLGLGLPRPQPTSDDGEELNGTNEEAEAETAEDEVDRGHAVAQIQVPGPGTSSDVPTDEQDTEMTVASGDNTALALVIESIEERFPEDVREDRVEEILAILRQCVSQAGQRAEVGDEKV</sequence>
<dbReference type="InterPro" id="IPR038846">
    <property type="entry name" value="RPC9"/>
</dbReference>
<dbReference type="AlphaFoldDB" id="A0A0N1HE61"/>
<dbReference type="GO" id="GO:0006384">
    <property type="term" value="P:transcription initiation at RNA polymerase III promoter"/>
    <property type="evidence" value="ECO:0007669"/>
    <property type="project" value="InterPro"/>
</dbReference>
<dbReference type="RefSeq" id="XP_018002953.1">
    <property type="nucleotide sequence ID" value="XM_018142045.1"/>
</dbReference>
<proteinExistence type="predicted"/>
<dbReference type="PANTHER" id="PTHR15561">
    <property type="entry name" value="CALCITONIN GENE-RELATED PEPTIDE-RECEPTOR COMPONENT PROTEIN"/>
    <property type="match status" value="1"/>
</dbReference>
<evidence type="ECO:0008006" key="5">
    <source>
        <dbReference type="Google" id="ProtNLM"/>
    </source>
</evidence>
<feature type="region of interest" description="Disordered" evidence="2">
    <location>
        <begin position="97"/>
        <end position="157"/>
    </location>
</feature>
<keyword evidence="4" id="KW-1185">Reference proteome</keyword>
<name>A0A0N1HE61_9EURO</name>
<evidence type="ECO:0000313" key="4">
    <source>
        <dbReference type="Proteomes" id="UP000038010"/>
    </source>
</evidence>
<keyword evidence="1" id="KW-0240">DNA-directed RNA polymerase</keyword>
<dbReference type="InterPro" id="IPR038324">
    <property type="entry name" value="Rpb4/RPC9_sf"/>
</dbReference>
<evidence type="ECO:0000256" key="2">
    <source>
        <dbReference type="SAM" id="MobiDB-lite"/>
    </source>
</evidence>
<comment type="caution">
    <text evidence="3">The sequence shown here is derived from an EMBL/GenBank/DDBJ whole genome shotgun (WGS) entry which is preliminary data.</text>
</comment>